<protein>
    <submittedName>
        <fullName evidence="1">Uncharacterized protein</fullName>
    </submittedName>
</protein>
<sequence length="38" mass="4276">MRADQERNANQSRAERCIPKLPFGIANQSVSGMLYSHV</sequence>
<gene>
    <name evidence="1" type="ORF">FHS18_005071</name>
</gene>
<keyword evidence="2" id="KW-1185">Reference proteome</keyword>
<reference evidence="1 2" key="1">
    <citation type="submission" date="2020-08" db="EMBL/GenBank/DDBJ databases">
        <title>Genomic Encyclopedia of Type Strains, Phase III (KMG-III): the genomes of soil and plant-associated and newly described type strains.</title>
        <authorList>
            <person name="Whitman W."/>
        </authorList>
    </citation>
    <scope>NUCLEOTIDE SEQUENCE [LARGE SCALE GENOMIC DNA]</scope>
    <source>
        <strain evidence="1 2">CECT 5862</strain>
    </source>
</reference>
<organism evidence="1 2">
    <name type="scientific">Paenibacillus phyllosphaerae</name>
    <dbReference type="NCBI Taxonomy" id="274593"/>
    <lineage>
        <taxon>Bacteria</taxon>
        <taxon>Bacillati</taxon>
        <taxon>Bacillota</taxon>
        <taxon>Bacilli</taxon>
        <taxon>Bacillales</taxon>
        <taxon>Paenibacillaceae</taxon>
        <taxon>Paenibacillus</taxon>
    </lineage>
</organism>
<name>A0A7W5B1Y6_9BACL</name>
<dbReference type="Proteomes" id="UP000570361">
    <property type="component" value="Unassembled WGS sequence"/>
</dbReference>
<evidence type="ECO:0000313" key="1">
    <source>
        <dbReference type="EMBL" id="MBB3112969.1"/>
    </source>
</evidence>
<dbReference type="AlphaFoldDB" id="A0A7W5B1Y6"/>
<proteinExistence type="predicted"/>
<comment type="caution">
    <text evidence="1">The sequence shown here is derived from an EMBL/GenBank/DDBJ whole genome shotgun (WGS) entry which is preliminary data.</text>
</comment>
<dbReference type="EMBL" id="JACHXK010000015">
    <property type="protein sequence ID" value="MBB3112969.1"/>
    <property type="molecule type" value="Genomic_DNA"/>
</dbReference>
<evidence type="ECO:0000313" key="2">
    <source>
        <dbReference type="Proteomes" id="UP000570361"/>
    </source>
</evidence>
<accession>A0A7W5B1Y6</accession>